<name>A0A3N9U021_9VIBR</name>
<feature type="transmembrane region" description="Helical" evidence="8">
    <location>
        <begin position="323"/>
        <end position="343"/>
    </location>
</feature>
<evidence type="ECO:0000313" key="10">
    <source>
        <dbReference type="EMBL" id="RQW62572.1"/>
    </source>
</evidence>
<dbReference type="Pfam" id="PF07690">
    <property type="entry name" value="MFS_1"/>
    <property type="match status" value="1"/>
</dbReference>
<comment type="caution">
    <text evidence="10">The sequence shown here is derived from an EMBL/GenBank/DDBJ whole genome shotgun (WGS) entry which is preliminary data.</text>
</comment>
<dbReference type="OrthoDB" id="9814303at2"/>
<reference evidence="10 11" key="1">
    <citation type="submission" date="2018-11" db="EMBL/GenBank/DDBJ databases">
        <title>Vibrio LJC006 sp. nov., isolated from seawater during the bloom of the enteromorpha.</title>
        <authorList>
            <person name="Liang J."/>
        </authorList>
    </citation>
    <scope>NUCLEOTIDE SEQUENCE [LARGE SCALE GENOMIC DNA]</scope>
    <source>
        <strain evidence="10 11">LJC006</strain>
    </source>
</reference>
<feature type="transmembrane region" description="Helical" evidence="8">
    <location>
        <begin position="268"/>
        <end position="287"/>
    </location>
</feature>
<keyword evidence="11" id="KW-1185">Reference proteome</keyword>
<feature type="transmembrane region" description="Helical" evidence="8">
    <location>
        <begin position="122"/>
        <end position="143"/>
    </location>
</feature>
<keyword evidence="5 8" id="KW-0812">Transmembrane</keyword>
<feature type="transmembrane region" description="Helical" evidence="8">
    <location>
        <begin position="387"/>
        <end position="407"/>
    </location>
</feature>
<feature type="transmembrane region" description="Helical" evidence="8">
    <location>
        <begin position="299"/>
        <end position="317"/>
    </location>
</feature>
<dbReference type="InterPro" id="IPR036259">
    <property type="entry name" value="MFS_trans_sf"/>
</dbReference>
<keyword evidence="6 8" id="KW-1133">Transmembrane helix</keyword>
<keyword evidence="8" id="KW-0997">Cell inner membrane</keyword>
<feature type="domain" description="Major facilitator superfamily (MFS) profile" evidence="9">
    <location>
        <begin position="28"/>
        <end position="412"/>
    </location>
</feature>
<proteinExistence type="inferred from homology"/>
<evidence type="ECO:0000313" key="11">
    <source>
        <dbReference type="Proteomes" id="UP000281112"/>
    </source>
</evidence>
<evidence type="ECO:0000256" key="4">
    <source>
        <dbReference type="ARBA" id="ARBA00022475"/>
    </source>
</evidence>
<dbReference type="InterPro" id="IPR020846">
    <property type="entry name" value="MFS_dom"/>
</dbReference>
<evidence type="ECO:0000259" key="9">
    <source>
        <dbReference type="PROSITE" id="PS50850"/>
    </source>
</evidence>
<dbReference type="EMBL" id="RJVQ01000005">
    <property type="protein sequence ID" value="RQW62572.1"/>
    <property type="molecule type" value="Genomic_DNA"/>
</dbReference>
<organism evidence="10 11">
    <name type="scientific">Vibrio viridaestus</name>
    <dbReference type="NCBI Taxonomy" id="2487322"/>
    <lineage>
        <taxon>Bacteria</taxon>
        <taxon>Pseudomonadati</taxon>
        <taxon>Pseudomonadota</taxon>
        <taxon>Gammaproteobacteria</taxon>
        <taxon>Vibrionales</taxon>
        <taxon>Vibrionaceae</taxon>
        <taxon>Vibrio</taxon>
    </lineage>
</organism>
<gene>
    <name evidence="10" type="ORF">EES38_12660</name>
</gene>
<feature type="transmembrane region" description="Helical" evidence="8">
    <location>
        <begin position="66"/>
        <end position="86"/>
    </location>
</feature>
<dbReference type="AlphaFoldDB" id="A0A3N9U021"/>
<dbReference type="PANTHER" id="PTHR23502">
    <property type="entry name" value="MAJOR FACILITATOR SUPERFAMILY"/>
    <property type="match status" value="1"/>
</dbReference>
<feature type="transmembrane region" description="Helical" evidence="8">
    <location>
        <begin position="233"/>
        <end position="262"/>
    </location>
</feature>
<dbReference type="SUPFAM" id="SSF103473">
    <property type="entry name" value="MFS general substrate transporter"/>
    <property type="match status" value="1"/>
</dbReference>
<dbReference type="GO" id="GO:0005886">
    <property type="term" value="C:plasma membrane"/>
    <property type="evidence" value="ECO:0007669"/>
    <property type="project" value="UniProtKB-SubCell"/>
</dbReference>
<comment type="subcellular location">
    <subcellularLocation>
        <location evidence="8">Cell inner membrane</location>
        <topology evidence="8">Multi-pass membrane protein</topology>
    </subcellularLocation>
    <subcellularLocation>
        <location evidence="1">Cell membrane</location>
        <topology evidence="1">Multi-pass membrane protein</topology>
    </subcellularLocation>
</comment>
<dbReference type="InterPro" id="IPR004812">
    <property type="entry name" value="Efflux_drug-R_Bcr/CmlA"/>
</dbReference>
<dbReference type="GO" id="GO:1990961">
    <property type="term" value="P:xenobiotic detoxification by transmembrane export across the plasma membrane"/>
    <property type="evidence" value="ECO:0007669"/>
    <property type="project" value="InterPro"/>
</dbReference>
<dbReference type="Gene3D" id="1.20.1720.10">
    <property type="entry name" value="Multidrug resistance protein D"/>
    <property type="match status" value="1"/>
</dbReference>
<keyword evidence="3 8" id="KW-0813">Transport</keyword>
<evidence type="ECO:0000256" key="1">
    <source>
        <dbReference type="ARBA" id="ARBA00004651"/>
    </source>
</evidence>
<dbReference type="InterPro" id="IPR011701">
    <property type="entry name" value="MFS"/>
</dbReference>
<sequence length="415" mass="45353">MLVIGRPIRGDRMLEETKELNSSKSVNKLALVATFGILSAFAPFSTDMYLSSFPSIADSLNTSIANVQYSLSTYFIGLAFGQLLYAPIIERYGRKVPMLMGILLFALVSFMIMFSSNIETFVGFRLLQAIGGCAGMIVSRVIIQDLFSQRESASALSLMMMIQGIGPIAAPLLGAYIHKIWGWEAVFLFLAILGLLCFLVSIKTVPETLKEPVEINVKNIITPFYELFKRREFVIPLLSGSIALSTMFIFISGSPFVFMSIYGLSQEHYSWLFGCFALGMVFSGQFNNKMMKKHSPYRVYKSTLVFLLVMSLIVVLLGQTTNMWLFILPLFFCIATVPIIGANSTAMAMSVSGKFAGSASSIVGVVQFGFASLTSALVSGLSNGTSYPMTIGIAVVSLLAIGLMFLYKPTSDSDS</sequence>
<keyword evidence="7 8" id="KW-0472">Membrane</keyword>
<protein>
    <recommendedName>
        <fullName evidence="8">Bcr/CflA family efflux transporter</fullName>
    </recommendedName>
</protein>
<feature type="transmembrane region" description="Helical" evidence="8">
    <location>
        <begin position="98"/>
        <end position="116"/>
    </location>
</feature>
<keyword evidence="4" id="KW-1003">Cell membrane</keyword>
<dbReference type="GO" id="GO:0042910">
    <property type="term" value="F:xenobiotic transmembrane transporter activity"/>
    <property type="evidence" value="ECO:0007669"/>
    <property type="project" value="InterPro"/>
</dbReference>
<feature type="transmembrane region" description="Helical" evidence="8">
    <location>
        <begin position="180"/>
        <end position="202"/>
    </location>
</feature>
<accession>A0A3N9U021</accession>
<feature type="transmembrane region" description="Helical" evidence="8">
    <location>
        <begin position="29"/>
        <end position="46"/>
    </location>
</feature>
<evidence type="ECO:0000256" key="5">
    <source>
        <dbReference type="ARBA" id="ARBA00022692"/>
    </source>
</evidence>
<evidence type="ECO:0000256" key="7">
    <source>
        <dbReference type="ARBA" id="ARBA00023136"/>
    </source>
</evidence>
<evidence type="ECO:0000256" key="6">
    <source>
        <dbReference type="ARBA" id="ARBA00022989"/>
    </source>
</evidence>
<dbReference type="PROSITE" id="PS50850">
    <property type="entry name" value="MFS"/>
    <property type="match status" value="1"/>
</dbReference>
<evidence type="ECO:0000256" key="8">
    <source>
        <dbReference type="RuleBase" id="RU365088"/>
    </source>
</evidence>
<dbReference type="CDD" id="cd17320">
    <property type="entry name" value="MFS_MdfA_MDR_like"/>
    <property type="match status" value="1"/>
</dbReference>
<feature type="transmembrane region" description="Helical" evidence="8">
    <location>
        <begin position="355"/>
        <end position="381"/>
    </location>
</feature>
<dbReference type="PANTHER" id="PTHR23502:SF132">
    <property type="entry name" value="POLYAMINE TRANSPORTER 2-RELATED"/>
    <property type="match status" value="1"/>
</dbReference>
<evidence type="ECO:0000256" key="2">
    <source>
        <dbReference type="ARBA" id="ARBA00006236"/>
    </source>
</evidence>
<dbReference type="Proteomes" id="UP000281112">
    <property type="component" value="Unassembled WGS sequence"/>
</dbReference>
<dbReference type="GO" id="GO:0015385">
    <property type="term" value="F:sodium:proton antiporter activity"/>
    <property type="evidence" value="ECO:0007669"/>
    <property type="project" value="TreeGrafter"/>
</dbReference>
<dbReference type="NCBIfam" id="TIGR00710">
    <property type="entry name" value="efflux_Bcr_CflA"/>
    <property type="match status" value="1"/>
</dbReference>
<evidence type="ECO:0000256" key="3">
    <source>
        <dbReference type="ARBA" id="ARBA00022448"/>
    </source>
</evidence>
<comment type="similarity">
    <text evidence="2 8">Belongs to the major facilitator superfamily. Bcr/CmlA family.</text>
</comment>
<feature type="transmembrane region" description="Helical" evidence="8">
    <location>
        <begin position="155"/>
        <end position="174"/>
    </location>
</feature>